<dbReference type="Gene3D" id="1.10.150.130">
    <property type="match status" value="1"/>
</dbReference>
<name>A0A1I4T769_9RHOB</name>
<dbReference type="PANTHER" id="PTHR34605:SF4">
    <property type="entry name" value="DNA ADENINE METHYLTRANSFERASE"/>
    <property type="match status" value="1"/>
</dbReference>
<dbReference type="InterPro" id="IPR011010">
    <property type="entry name" value="DNA_brk_join_enz"/>
</dbReference>
<dbReference type="Proteomes" id="UP000199144">
    <property type="component" value="Unassembled WGS sequence"/>
</dbReference>
<dbReference type="Pfam" id="PF00589">
    <property type="entry name" value="Phage_integrase"/>
    <property type="match status" value="1"/>
</dbReference>
<evidence type="ECO:0000313" key="9">
    <source>
        <dbReference type="Proteomes" id="UP000199144"/>
    </source>
</evidence>
<dbReference type="AlphaFoldDB" id="A0A1I4T769"/>
<dbReference type="InterPro" id="IPR044068">
    <property type="entry name" value="CB"/>
</dbReference>
<dbReference type="InterPro" id="IPR052925">
    <property type="entry name" value="Phage_Integrase-like_Recomb"/>
</dbReference>
<keyword evidence="3" id="KW-0233">DNA recombination</keyword>
<evidence type="ECO:0000256" key="2">
    <source>
        <dbReference type="ARBA" id="ARBA00023125"/>
    </source>
</evidence>
<dbReference type="PROSITE" id="PS51898">
    <property type="entry name" value="TYR_RECOMBINASE"/>
    <property type="match status" value="1"/>
</dbReference>
<dbReference type="InterPro" id="IPR010998">
    <property type="entry name" value="Integrase_recombinase_N"/>
</dbReference>
<dbReference type="InterPro" id="IPR002104">
    <property type="entry name" value="Integrase_catalytic"/>
</dbReference>
<organism evidence="8 9">
    <name type="scientific">Shimia aestuarii</name>
    <dbReference type="NCBI Taxonomy" id="254406"/>
    <lineage>
        <taxon>Bacteria</taxon>
        <taxon>Pseudomonadati</taxon>
        <taxon>Pseudomonadota</taxon>
        <taxon>Alphaproteobacteria</taxon>
        <taxon>Rhodobacterales</taxon>
        <taxon>Roseobacteraceae</taxon>
    </lineage>
</organism>
<evidence type="ECO:0000256" key="4">
    <source>
        <dbReference type="PROSITE-ProRule" id="PRU01248"/>
    </source>
</evidence>
<evidence type="ECO:0000259" key="7">
    <source>
        <dbReference type="PROSITE" id="PS51900"/>
    </source>
</evidence>
<dbReference type="OrthoDB" id="5513193at2"/>
<dbReference type="EMBL" id="FOTQ01000014">
    <property type="protein sequence ID" value="SFM72546.1"/>
    <property type="molecule type" value="Genomic_DNA"/>
</dbReference>
<proteinExistence type="predicted"/>
<feature type="region of interest" description="Disordered" evidence="5">
    <location>
        <begin position="1"/>
        <end position="39"/>
    </location>
</feature>
<dbReference type="PROSITE" id="PS51900">
    <property type="entry name" value="CB"/>
    <property type="match status" value="1"/>
</dbReference>
<reference evidence="8 9" key="1">
    <citation type="submission" date="2016-10" db="EMBL/GenBank/DDBJ databases">
        <authorList>
            <person name="de Groot N.N."/>
        </authorList>
    </citation>
    <scope>NUCLEOTIDE SEQUENCE [LARGE SCALE GENOMIC DNA]</scope>
    <source>
        <strain evidence="8 9">DSM 15283</strain>
    </source>
</reference>
<protein>
    <submittedName>
        <fullName evidence="8">Site-specific recombinase XerD</fullName>
    </submittedName>
</protein>
<dbReference type="InterPro" id="IPR013762">
    <property type="entry name" value="Integrase-like_cat_sf"/>
</dbReference>
<feature type="domain" description="Tyr recombinase" evidence="6">
    <location>
        <begin position="160"/>
        <end position="368"/>
    </location>
</feature>
<dbReference type="STRING" id="254406.SAMN04488042_11424"/>
<dbReference type="SUPFAM" id="SSF47823">
    <property type="entry name" value="lambda integrase-like, N-terminal domain"/>
    <property type="match status" value="1"/>
</dbReference>
<dbReference type="Gene3D" id="1.10.443.10">
    <property type="entry name" value="Intergrase catalytic core"/>
    <property type="match status" value="1"/>
</dbReference>
<evidence type="ECO:0000313" key="8">
    <source>
        <dbReference type="EMBL" id="SFM72546.1"/>
    </source>
</evidence>
<keyword evidence="1" id="KW-0229">DNA integration</keyword>
<dbReference type="GO" id="GO:0015074">
    <property type="term" value="P:DNA integration"/>
    <property type="evidence" value="ECO:0007669"/>
    <property type="project" value="UniProtKB-KW"/>
</dbReference>
<evidence type="ECO:0000259" key="6">
    <source>
        <dbReference type="PROSITE" id="PS51898"/>
    </source>
</evidence>
<accession>A0A1I4T769</accession>
<evidence type="ECO:0000256" key="1">
    <source>
        <dbReference type="ARBA" id="ARBA00022908"/>
    </source>
</evidence>
<keyword evidence="9" id="KW-1185">Reference proteome</keyword>
<feature type="domain" description="Core-binding (CB)" evidence="7">
    <location>
        <begin position="46"/>
        <end position="134"/>
    </location>
</feature>
<dbReference type="PANTHER" id="PTHR34605">
    <property type="entry name" value="PHAGE_INTEGRASE DOMAIN-CONTAINING PROTEIN"/>
    <property type="match status" value="1"/>
</dbReference>
<dbReference type="GO" id="GO:0006310">
    <property type="term" value="P:DNA recombination"/>
    <property type="evidence" value="ECO:0007669"/>
    <property type="project" value="UniProtKB-KW"/>
</dbReference>
<evidence type="ECO:0000256" key="3">
    <source>
        <dbReference type="ARBA" id="ARBA00023172"/>
    </source>
</evidence>
<gene>
    <name evidence="8" type="ORF">SAMN04488042_11424</name>
</gene>
<dbReference type="SUPFAM" id="SSF56349">
    <property type="entry name" value="DNA breaking-rejoining enzymes"/>
    <property type="match status" value="1"/>
</dbReference>
<evidence type="ECO:0000256" key="5">
    <source>
        <dbReference type="SAM" id="MobiDB-lite"/>
    </source>
</evidence>
<sequence length="369" mass="40864">MLSNMSENHEKSRSEVPIGSSSNENSERDRPDSEALSLPSFVAGSGTLDRLVDTARDYARAAASDNTLKAYAKDWAHFARWCRMKGTEPLPPSPEMIGLYLADLASGSGPSPALSVSTIDRRLSGLGWNYAQRGFALDRKNRHIATVLAGIRRKHARPPMQKEAILAEDILAMVATLPYDLRGLRDRAILLLGYAGGLRRSEIVSLDVHKDDTPDSGGWIEILEKGALLTLNAKTGWREVEIGRGSSDQTCPVRALEQWLHFAKIDFGPVFVGTSRDGKRASETRLNDKHVARLIKRTVMDAGIRSELPEKDRLALFSGHSLRAGLASSAEVDERYVQKHLGHASAEMTRRYQRRRDRFRVNLTKAAGL</sequence>
<dbReference type="GO" id="GO:0003677">
    <property type="term" value="F:DNA binding"/>
    <property type="evidence" value="ECO:0007669"/>
    <property type="project" value="UniProtKB-UniRule"/>
</dbReference>
<keyword evidence="2 4" id="KW-0238">DNA-binding</keyword>